<evidence type="ECO:0000313" key="1">
    <source>
        <dbReference type="EMBL" id="CAI9299498.1"/>
    </source>
</evidence>
<dbReference type="EMBL" id="OX465084">
    <property type="protein sequence ID" value="CAI9299498.1"/>
    <property type="molecule type" value="Genomic_DNA"/>
</dbReference>
<keyword evidence="2" id="KW-1185">Reference proteome</keyword>
<organism evidence="1 2">
    <name type="scientific">Lactuca saligna</name>
    <name type="common">Willowleaf lettuce</name>
    <dbReference type="NCBI Taxonomy" id="75948"/>
    <lineage>
        <taxon>Eukaryota</taxon>
        <taxon>Viridiplantae</taxon>
        <taxon>Streptophyta</taxon>
        <taxon>Embryophyta</taxon>
        <taxon>Tracheophyta</taxon>
        <taxon>Spermatophyta</taxon>
        <taxon>Magnoliopsida</taxon>
        <taxon>eudicotyledons</taxon>
        <taxon>Gunneridae</taxon>
        <taxon>Pentapetalae</taxon>
        <taxon>asterids</taxon>
        <taxon>campanulids</taxon>
        <taxon>Asterales</taxon>
        <taxon>Asteraceae</taxon>
        <taxon>Cichorioideae</taxon>
        <taxon>Cichorieae</taxon>
        <taxon>Lactucinae</taxon>
        <taxon>Lactuca</taxon>
    </lineage>
</organism>
<dbReference type="AlphaFoldDB" id="A0AA35ZV76"/>
<reference evidence="1" key="1">
    <citation type="submission" date="2023-04" db="EMBL/GenBank/DDBJ databases">
        <authorList>
            <person name="Vijverberg K."/>
            <person name="Xiong W."/>
            <person name="Schranz E."/>
        </authorList>
    </citation>
    <scope>NUCLEOTIDE SEQUENCE</scope>
</reference>
<evidence type="ECO:0008006" key="3">
    <source>
        <dbReference type="Google" id="ProtNLM"/>
    </source>
</evidence>
<name>A0AA35ZV76_LACSI</name>
<sequence>MNIDHSNSSNSCYSFDFELYNTESFKLVPYDKLIHKKPFKGLLFDSLDIGLDFYKTYSQECGFDVTMSSQKRYNDGIIRIRYSTCRGSSFTDVNVKFSDVNRRRTSLRRMDAMLFQSSKISDVL</sequence>
<accession>A0AA35ZV76</accession>
<proteinExistence type="predicted"/>
<gene>
    <name evidence="1" type="ORF">LSALG_LOCUS38205</name>
</gene>
<evidence type="ECO:0000313" key="2">
    <source>
        <dbReference type="Proteomes" id="UP001177003"/>
    </source>
</evidence>
<dbReference type="Proteomes" id="UP001177003">
    <property type="component" value="Chromosome 8"/>
</dbReference>
<protein>
    <recommendedName>
        <fullName evidence="3">FAR1 domain-containing protein</fullName>
    </recommendedName>
</protein>